<dbReference type="RefSeq" id="WP_348261195.1">
    <property type="nucleotide sequence ID" value="NZ_CP121196.1"/>
</dbReference>
<evidence type="ECO:0000313" key="9">
    <source>
        <dbReference type="EMBL" id="XBH15965.1"/>
    </source>
</evidence>
<dbReference type="AlphaFoldDB" id="A0AAU7DFV0"/>
<dbReference type="Pfam" id="PF01416">
    <property type="entry name" value="PseudoU_synth_1"/>
    <property type="match status" value="2"/>
</dbReference>
<dbReference type="EC" id="5.4.99.12" evidence="4"/>
<comment type="similarity">
    <text evidence="1 4 7">Belongs to the tRNA pseudouridine synthase TruA family.</text>
</comment>
<evidence type="ECO:0000256" key="3">
    <source>
        <dbReference type="ARBA" id="ARBA00023235"/>
    </source>
</evidence>
<dbReference type="PIRSF" id="PIRSF001430">
    <property type="entry name" value="tRNA_psdUrid_synth"/>
    <property type="match status" value="1"/>
</dbReference>
<name>A0AAU7DFV0_9BACT</name>
<dbReference type="InterPro" id="IPR020103">
    <property type="entry name" value="PsdUridine_synth_cat_dom_sf"/>
</dbReference>
<feature type="domain" description="Pseudouridine synthase I TruA alpha/beta" evidence="8">
    <location>
        <begin position="214"/>
        <end position="301"/>
    </location>
</feature>
<proteinExistence type="inferred from homology"/>
<dbReference type="HAMAP" id="MF_00171">
    <property type="entry name" value="TruA"/>
    <property type="match status" value="1"/>
</dbReference>
<dbReference type="InterPro" id="IPR020095">
    <property type="entry name" value="PsdUridine_synth_TruA_C"/>
</dbReference>
<sequence length="310" mass="34109">MTDDAQSVLEQISGRGAQTWKLTIAYDGTDFSGWQIQPGEPTIQGELQAALGRIVGESPLPQGSGRTDAGVHALAQVASFPLQARIPPANLLRALNRTLPGSIRILEAQIVAETFHARHSAVAKTYEYRVLPIEPAEQQLCSPFLARYVYPYSWRLDPGVLNAAAAAFLGEHDFRSFAATDPDLATRTDDRSEDSAIQIQTRGPQRQVLVAGLEARTAIRTIYSSAWREETTDGFHLFVYRVRGNGFLHHMVRNLVGTMLDIARGYMRIEDIPVILAANDRSKAGPTAPARGLYLHSVEYDGAETISRVR</sequence>
<dbReference type="Gene3D" id="3.30.70.660">
    <property type="entry name" value="Pseudouridine synthase I, catalytic domain, C-terminal subdomain"/>
    <property type="match status" value="1"/>
</dbReference>
<keyword evidence="3 4" id="KW-0413">Isomerase</keyword>
<dbReference type="SUPFAM" id="SSF55120">
    <property type="entry name" value="Pseudouridine synthase"/>
    <property type="match status" value="1"/>
</dbReference>
<comment type="catalytic activity">
    <reaction evidence="4 7">
        <text>uridine(38/39/40) in tRNA = pseudouridine(38/39/40) in tRNA</text>
        <dbReference type="Rhea" id="RHEA:22376"/>
        <dbReference type="Rhea" id="RHEA-COMP:10085"/>
        <dbReference type="Rhea" id="RHEA-COMP:10087"/>
        <dbReference type="ChEBI" id="CHEBI:65314"/>
        <dbReference type="ChEBI" id="CHEBI:65315"/>
        <dbReference type="EC" id="5.4.99.12"/>
    </reaction>
</comment>
<dbReference type="InterPro" id="IPR001406">
    <property type="entry name" value="PsdUridine_synth_TruA"/>
</dbReference>
<dbReference type="InterPro" id="IPR020094">
    <property type="entry name" value="TruA/RsuA/RluB/E/F_N"/>
</dbReference>
<organism evidence="9">
    <name type="scientific">Telmatobacter sp. DSM 110680</name>
    <dbReference type="NCBI Taxonomy" id="3036704"/>
    <lineage>
        <taxon>Bacteria</taxon>
        <taxon>Pseudomonadati</taxon>
        <taxon>Acidobacteriota</taxon>
        <taxon>Terriglobia</taxon>
        <taxon>Terriglobales</taxon>
        <taxon>Acidobacteriaceae</taxon>
        <taxon>Telmatobacter</taxon>
    </lineage>
</organism>
<dbReference type="GO" id="GO:0003723">
    <property type="term" value="F:RNA binding"/>
    <property type="evidence" value="ECO:0007669"/>
    <property type="project" value="InterPro"/>
</dbReference>
<comment type="subunit">
    <text evidence="4">Homodimer.</text>
</comment>
<dbReference type="InterPro" id="IPR020097">
    <property type="entry name" value="PsdUridine_synth_TruA_a/b_dom"/>
</dbReference>
<feature type="active site" description="Nucleophile" evidence="4 5">
    <location>
        <position position="68"/>
    </location>
</feature>
<dbReference type="PANTHER" id="PTHR11142:SF0">
    <property type="entry name" value="TRNA PSEUDOURIDINE SYNTHASE-LIKE 1"/>
    <property type="match status" value="1"/>
</dbReference>
<gene>
    <name evidence="4" type="primary">truA</name>
    <name evidence="9" type="ORF">P8935_15470</name>
</gene>
<comment type="function">
    <text evidence="4">Formation of pseudouridine at positions 38, 39 and 40 in the anticodon stem and loop of transfer RNAs.</text>
</comment>
<evidence type="ECO:0000256" key="1">
    <source>
        <dbReference type="ARBA" id="ARBA00009375"/>
    </source>
</evidence>
<reference evidence="9" key="1">
    <citation type="submission" date="2023-03" db="EMBL/GenBank/DDBJ databases">
        <title>Edaphobacter sp.</title>
        <authorList>
            <person name="Huber K.J."/>
            <person name="Papendorf J."/>
            <person name="Pilke C."/>
            <person name="Bunk B."/>
            <person name="Sproeer C."/>
            <person name="Pester M."/>
        </authorList>
    </citation>
    <scope>NUCLEOTIDE SEQUENCE</scope>
    <source>
        <strain evidence="9">DSM 110680</strain>
    </source>
</reference>
<evidence type="ECO:0000259" key="8">
    <source>
        <dbReference type="Pfam" id="PF01416"/>
    </source>
</evidence>
<feature type="binding site" evidence="4 6">
    <location>
        <position position="126"/>
    </location>
    <ligand>
        <name>substrate</name>
    </ligand>
</feature>
<evidence type="ECO:0000256" key="4">
    <source>
        <dbReference type="HAMAP-Rule" id="MF_00171"/>
    </source>
</evidence>
<feature type="domain" description="Pseudouridine synthase I TruA alpha/beta" evidence="8">
    <location>
        <begin position="25"/>
        <end position="118"/>
    </location>
</feature>
<evidence type="ECO:0000256" key="5">
    <source>
        <dbReference type="PIRSR" id="PIRSR001430-1"/>
    </source>
</evidence>
<comment type="caution">
    <text evidence="4">Lacks conserved residue(s) required for the propagation of feature annotation.</text>
</comment>
<dbReference type="GO" id="GO:0031119">
    <property type="term" value="P:tRNA pseudouridine synthesis"/>
    <property type="evidence" value="ECO:0007669"/>
    <property type="project" value="UniProtKB-UniRule"/>
</dbReference>
<accession>A0AAU7DFV0</accession>
<dbReference type="EMBL" id="CP121196">
    <property type="protein sequence ID" value="XBH15965.1"/>
    <property type="molecule type" value="Genomic_DNA"/>
</dbReference>
<evidence type="ECO:0000256" key="6">
    <source>
        <dbReference type="PIRSR" id="PIRSR001430-2"/>
    </source>
</evidence>
<evidence type="ECO:0000256" key="7">
    <source>
        <dbReference type="RuleBase" id="RU003792"/>
    </source>
</evidence>
<dbReference type="CDD" id="cd02570">
    <property type="entry name" value="PseudoU_synth_EcTruA"/>
    <property type="match status" value="1"/>
</dbReference>
<dbReference type="GO" id="GO:0160147">
    <property type="term" value="F:tRNA pseudouridine(38-40) synthase activity"/>
    <property type="evidence" value="ECO:0007669"/>
    <property type="project" value="UniProtKB-EC"/>
</dbReference>
<keyword evidence="2 4" id="KW-0819">tRNA processing</keyword>
<protein>
    <recommendedName>
        <fullName evidence="4">tRNA pseudouridine synthase A</fullName>
        <ecNumber evidence="4">5.4.99.12</ecNumber>
    </recommendedName>
    <alternativeName>
        <fullName evidence="4">tRNA pseudouridine(38-40) synthase</fullName>
    </alternativeName>
    <alternativeName>
        <fullName evidence="4">tRNA pseudouridylate synthase I</fullName>
    </alternativeName>
    <alternativeName>
        <fullName evidence="4">tRNA-uridine isomerase I</fullName>
    </alternativeName>
</protein>
<dbReference type="Gene3D" id="3.30.70.580">
    <property type="entry name" value="Pseudouridine synthase I, catalytic domain, N-terminal subdomain"/>
    <property type="match status" value="1"/>
</dbReference>
<evidence type="ECO:0000256" key="2">
    <source>
        <dbReference type="ARBA" id="ARBA00022694"/>
    </source>
</evidence>
<dbReference type="FunFam" id="3.30.70.580:FF:000001">
    <property type="entry name" value="tRNA pseudouridine synthase A"/>
    <property type="match status" value="1"/>
</dbReference>
<dbReference type="PANTHER" id="PTHR11142">
    <property type="entry name" value="PSEUDOURIDYLATE SYNTHASE"/>
    <property type="match status" value="1"/>
</dbReference>